<proteinExistence type="predicted"/>
<organism evidence="1 2">
    <name type="scientific">Enterovibrio gelatinilyticus</name>
    <dbReference type="NCBI Taxonomy" id="2899819"/>
    <lineage>
        <taxon>Bacteria</taxon>
        <taxon>Pseudomonadati</taxon>
        <taxon>Pseudomonadota</taxon>
        <taxon>Gammaproteobacteria</taxon>
        <taxon>Vibrionales</taxon>
        <taxon>Vibrionaceae</taxon>
        <taxon>Enterovibrio</taxon>
    </lineage>
</organism>
<gene>
    <name evidence="1" type="ORF">LRP50_11735</name>
</gene>
<keyword evidence="2" id="KW-1185">Reference proteome</keyword>
<dbReference type="RefSeq" id="WP_274164655.1">
    <property type="nucleotide sequence ID" value="NZ_JAJUBC010000012.1"/>
</dbReference>
<protein>
    <submittedName>
        <fullName evidence="1">ParB/Srx family N-terminal domain-containing protein</fullName>
    </submittedName>
</protein>
<evidence type="ECO:0000313" key="1">
    <source>
        <dbReference type="EMBL" id="MDD1793803.1"/>
    </source>
</evidence>
<comment type="caution">
    <text evidence="1">The sequence shown here is derived from an EMBL/GenBank/DDBJ whole genome shotgun (WGS) entry which is preliminary data.</text>
</comment>
<dbReference type="CDD" id="cd16387">
    <property type="entry name" value="ParB_N_Srx"/>
    <property type="match status" value="1"/>
</dbReference>
<dbReference type="EMBL" id="JAJUBC010000012">
    <property type="protein sequence ID" value="MDD1793803.1"/>
    <property type="molecule type" value="Genomic_DNA"/>
</dbReference>
<evidence type="ECO:0000313" key="2">
    <source>
        <dbReference type="Proteomes" id="UP001149400"/>
    </source>
</evidence>
<dbReference type="SUPFAM" id="SSF110849">
    <property type="entry name" value="ParB/Sulfiredoxin"/>
    <property type="match status" value="1"/>
</dbReference>
<dbReference type="Gene3D" id="3.90.1530.10">
    <property type="entry name" value="Conserved hypothetical protein from pyrococcus furiosus pfu- 392566-001, ParB domain"/>
    <property type="match status" value="1"/>
</dbReference>
<accession>A0ABT5R0K7</accession>
<reference evidence="1" key="1">
    <citation type="submission" date="2021-12" db="EMBL/GenBank/DDBJ databases">
        <title>Enterovibrio ZSDZ35 sp. nov. and Enterovibrio ZSDZ42 sp. nov., isolated from coastal seawater in Qingdao.</title>
        <authorList>
            <person name="Zhang P."/>
        </authorList>
    </citation>
    <scope>NUCLEOTIDE SEQUENCE</scope>
    <source>
        <strain evidence="1">ZSDZ42</strain>
    </source>
</reference>
<name>A0ABT5R0K7_9GAMM</name>
<dbReference type="InterPro" id="IPR036086">
    <property type="entry name" value="ParB/Sulfiredoxin_sf"/>
</dbReference>
<dbReference type="Proteomes" id="UP001149400">
    <property type="component" value="Unassembled WGS sequence"/>
</dbReference>
<sequence length="515" mass="60184">MAGNTNKWWEKRTPRSVDYLKLWQENPRFDTAESQSRIKLADFAEEICSEPSDKTGFFELIKSIVKLGFMDFEPIVVWKDENNRYVVAEGNRRILALKLLRSPDKAPKSIRKFILQQSHLIVRKEIEKVQVCVAPNLEATRWYVLQRHSTSSIQKPWQRLQQQRFIVGLYDEYNQNIEKIISITGFTRSEIILALRYVQLRDLATRKQVTDLMSIEEKELIYSNRISMTILERWFASESVRERWGVQFDGMKVKITSNEESFLHAYGKFLKLMFNVEPNDLSFVVNTRSIPEKNEEIFKVLPEVTFPKTQEETVLNTSIPPEQPPQGKDNDVTGQYLSKEVPEHSDNNGDSKLSLVVNYPPVKHKNDRRRMVTPQTTINVHSAKLNSLFNELKKVPVHLYTLSASITLRVFLDLSVDDFIRRNGLEKSVATQYKKDYNHTILQQRLKFLCDNHVGETQANKVISKLLQPKNEHSLDTLNSYMHGHETHKIDYRFVNGFWDMLAPLLKVLIELKER</sequence>